<comment type="function">
    <text evidence="7">Catalyzes the attachment of proline to tRNA(Pro) in a two-step reaction: proline is first activated by ATP to form Pro-AMP and then transferred to the acceptor end of tRNA(Pro).</text>
</comment>
<evidence type="ECO:0000256" key="2">
    <source>
        <dbReference type="ARBA" id="ARBA00022741"/>
    </source>
</evidence>
<evidence type="ECO:0000256" key="7">
    <source>
        <dbReference type="HAMAP-Rule" id="MF_01571"/>
    </source>
</evidence>
<gene>
    <name evidence="7" type="primary">proS</name>
    <name evidence="9" type="ORF">UU67_C0014G0005</name>
</gene>
<dbReference type="Gene3D" id="3.30.110.30">
    <property type="entry name" value="C-terminal domain of ProRS"/>
    <property type="match status" value="1"/>
</dbReference>
<dbReference type="PANTHER" id="PTHR43382:SF3">
    <property type="entry name" value="PROLINE--TRNA LIGASE, CHLOROPLASTIC_MITOCHONDRIAL"/>
    <property type="match status" value="1"/>
</dbReference>
<dbReference type="SUPFAM" id="SSF64586">
    <property type="entry name" value="C-terminal domain of ProRS"/>
    <property type="match status" value="1"/>
</dbReference>
<feature type="domain" description="Aminoacyl-transfer RNA synthetases class-II family profile" evidence="8">
    <location>
        <begin position="42"/>
        <end position="289"/>
    </location>
</feature>
<protein>
    <recommendedName>
        <fullName evidence="7">Proline--tRNA ligase</fullName>
        <ecNumber evidence="7">6.1.1.15</ecNumber>
    </recommendedName>
    <alternativeName>
        <fullName evidence="7">Prolyl-tRNA synthetase</fullName>
        <shortName evidence="7">ProRS</shortName>
    </alternativeName>
</protein>
<dbReference type="Proteomes" id="UP000034753">
    <property type="component" value="Unassembled WGS sequence"/>
</dbReference>
<comment type="domain">
    <text evidence="7">Consists of three domains: the N-terminal catalytic domain, the anticodon-binding domain and the C-terminal extension.</text>
</comment>
<dbReference type="InterPro" id="IPR036621">
    <property type="entry name" value="Anticodon-bd_dom_sf"/>
</dbReference>
<evidence type="ECO:0000256" key="4">
    <source>
        <dbReference type="ARBA" id="ARBA00022917"/>
    </source>
</evidence>
<sequence length="487" mass="55708">MKFNFGMSAGEVRITPRAEDYSKWYLDVISAADLAEYGPVKGTMILKPLGYALWENIQSFLDTKFKELGVQNVYFPMLIPEKLLKKEESHVEGFSPEVAVVTYAGGQRLEEALVIRPTSETIMYDAFSKWIHSHRDLPLLINQWVNVVRWEMRPRLFLRTTEFLWQEGHTAHQTHEEADSWTKLIIDLYAKFASEVMAIPVIPGTKTENEKFAGALKTYCVEAMMQDGKALQFATSHNLGQNFSKVFDIQFTNEDGVGAYVWQTSWGLSTRSIGGLIMTHSDDKGLVLPPRISPVQFVIIPIWDSEENKITVLNHASKIQEKLNAEYGAGKVVMDDRDVRPGQKHYYWEKKGIPVRIEIGLRDIKSNSIVAVRRDNSQKISVDVDDLKNELNKLLDDIQNNLYTQALARMKERTVDMNEWDEFVISIEDGKFVLAYWDGTVETENKIKELTKATIRCLPFETENVPKGKCVFTGREASKKVIFARSY</sequence>
<evidence type="ECO:0000256" key="5">
    <source>
        <dbReference type="ARBA" id="ARBA00023146"/>
    </source>
</evidence>
<dbReference type="InterPro" id="IPR033721">
    <property type="entry name" value="ProRS_core_arch_euk"/>
</dbReference>
<dbReference type="Pfam" id="PF00587">
    <property type="entry name" value="tRNA-synt_2b"/>
    <property type="match status" value="1"/>
</dbReference>
<keyword evidence="3 7" id="KW-0067">ATP-binding</keyword>
<dbReference type="GO" id="GO:0005524">
    <property type="term" value="F:ATP binding"/>
    <property type="evidence" value="ECO:0007669"/>
    <property type="project" value="UniProtKB-UniRule"/>
</dbReference>
<accession>A0A0G0YW01</accession>
<dbReference type="FunFam" id="3.30.930.10:FF:000037">
    <property type="entry name" value="Proline--tRNA ligase"/>
    <property type="match status" value="1"/>
</dbReference>
<dbReference type="InterPro" id="IPR004154">
    <property type="entry name" value="Anticodon-bd"/>
</dbReference>
<comment type="similarity">
    <text evidence="7">Belongs to the class-II aminoacyl-tRNA synthetase family. ProS type 3 subfamily.</text>
</comment>
<dbReference type="InterPro" id="IPR006195">
    <property type="entry name" value="aa-tRNA-synth_II"/>
</dbReference>
<evidence type="ECO:0000256" key="6">
    <source>
        <dbReference type="ARBA" id="ARBA00047671"/>
    </source>
</evidence>
<dbReference type="InterPro" id="IPR017449">
    <property type="entry name" value="Pro-tRNA_synth_II"/>
</dbReference>
<evidence type="ECO:0000313" key="9">
    <source>
        <dbReference type="EMBL" id="KKS13871.1"/>
    </source>
</evidence>
<dbReference type="PANTHER" id="PTHR43382">
    <property type="entry name" value="PROLYL-TRNA SYNTHETASE"/>
    <property type="match status" value="1"/>
</dbReference>
<dbReference type="CDD" id="cd00862">
    <property type="entry name" value="ProRS_anticodon_zinc"/>
    <property type="match status" value="1"/>
</dbReference>
<evidence type="ECO:0000256" key="1">
    <source>
        <dbReference type="ARBA" id="ARBA00022598"/>
    </source>
</evidence>
<dbReference type="InterPro" id="IPR045864">
    <property type="entry name" value="aa-tRNA-synth_II/BPL/LPL"/>
</dbReference>
<keyword evidence="4 7" id="KW-0648">Protein biosynthesis</keyword>
<dbReference type="NCBIfam" id="TIGR00408">
    <property type="entry name" value="proS_fam_I"/>
    <property type="match status" value="1"/>
</dbReference>
<dbReference type="Pfam" id="PF09180">
    <property type="entry name" value="ProRS-C_1"/>
    <property type="match status" value="1"/>
</dbReference>
<dbReference type="PATRIC" id="fig|1618429.3.peg.369"/>
<dbReference type="SMART" id="SM00946">
    <property type="entry name" value="ProRS-C_1"/>
    <property type="match status" value="1"/>
</dbReference>
<comment type="caution">
    <text evidence="9">The sequence shown here is derived from an EMBL/GenBank/DDBJ whole genome shotgun (WGS) entry which is preliminary data.</text>
</comment>
<dbReference type="GO" id="GO:0005737">
    <property type="term" value="C:cytoplasm"/>
    <property type="evidence" value="ECO:0007669"/>
    <property type="project" value="UniProtKB-SubCell"/>
</dbReference>
<dbReference type="GO" id="GO:0006433">
    <property type="term" value="P:prolyl-tRNA aminoacylation"/>
    <property type="evidence" value="ECO:0007669"/>
    <property type="project" value="UniProtKB-UniRule"/>
</dbReference>
<dbReference type="Gene3D" id="3.30.930.10">
    <property type="entry name" value="Bira Bifunctional Protein, Domain 2"/>
    <property type="match status" value="1"/>
</dbReference>
<dbReference type="GO" id="GO:0017101">
    <property type="term" value="C:aminoacyl-tRNA synthetase multienzyme complex"/>
    <property type="evidence" value="ECO:0007669"/>
    <property type="project" value="TreeGrafter"/>
</dbReference>
<reference evidence="9 10" key="1">
    <citation type="journal article" date="2015" name="Nature">
        <title>rRNA introns, odd ribosomes, and small enigmatic genomes across a large radiation of phyla.</title>
        <authorList>
            <person name="Brown C.T."/>
            <person name="Hug L.A."/>
            <person name="Thomas B.C."/>
            <person name="Sharon I."/>
            <person name="Castelle C.J."/>
            <person name="Singh A."/>
            <person name="Wilkins M.J."/>
            <person name="Williams K.H."/>
            <person name="Banfield J.F."/>
        </authorList>
    </citation>
    <scope>NUCLEOTIDE SEQUENCE [LARGE SCALE GENOMIC DNA]</scope>
</reference>
<evidence type="ECO:0000259" key="8">
    <source>
        <dbReference type="PROSITE" id="PS50862"/>
    </source>
</evidence>
<comment type="subcellular location">
    <subcellularLocation>
        <location evidence="7">Cytoplasm</location>
    </subcellularLocation>
</comment>
<dbReference type="CDD" id="cd00778">
    <property type="entry name" value="ProRS_core_arch_euk"/>
    <property type="match status" value="1"/>
</dbReference>
<dbReference type="InterPro" id="IPR002314">
    <property type="entry name" value="aa-tRNA-synt_IIb"/>
</dbReference>
<dbReference type="InterPro" id="IPR004499">
    <property type="entry name" value="Pro-tRNA-ligase_IIa_arc-type"/>
</dbReference>
<dbReference type="EMBL" id="LCBN01000014">
    <property type="protein sequence ID" value="KKS13871.1"/>
    <property type="molecule type" value="Genomic_DNA"/>
</dbReference>
<dbReference type="PROSITE" id="PS50862">
    <property type="entry name" value="AA_TRNA_LIGASE_II"/>
    <property type="match status" value="1"/>
</dbReference>
<proteinExistence type="inferred from homology"/>
<dbReference type="Pfam" id="PF03129">
    <property type="entry name" value="HGTP_anticodon"/>
    <property type="match status" value="1"/>
</dbReference>
<dbReference type="GO" id="GO:0004827">
    <property type="term" value="F:proline-tRNA ligase activity"/>
    <property type="evidence" value="ECO:0007669"/>
    <property type="project" value="UniProtKB-UniRule"/>
</dbReference>
<dbReference type="SUPFAM" id="SSF52954">
    <property type="entry name" value="Class II aaRS ABD-related"/>
    <property type="match status" value="1"/>
</dbReference>
<dbReference type="InterPro" id="IPR016061">
    <property type="entry name" value="Pro-tRNA_ligase_II_C"/>
</dbReference>
<dbReference type="EC" id="6.1.1.15" evidence="7"/>
<keyword evidence="7" id="KW-0963">Cytoplasm</keyword>
<organism evidence="9 10">
    <name type="scientific">Candidatus Daviesbacteria bacterium GW2011_GWB1_41_5</name>
    <dbReference type="NCBI Taxonomy" id="1618429"/>
    <lineage>
        <taxon>Bacteria</taxon>
        <taxon>Candidatus Daviesiibacteriota</taxon>
    </lineage>
</organism>
<comment type="subunit">
    <text evidence="7">Homodimer.</text>
</comment>
<name>A0A0G0YW01_9BACT</name>
<dbReference type="SUPFAM" id="SSF55681">
    <property type="entry name" value="Class II aaRS and biotin synthetases"/>
    <property type="match status" value="1"/>
</dbReference>
<evidence type="ECO:0000256" key="3">
    <source>
        <dbReference type="ARBA" id="ARBA00022840"/>
    </source>
</evidence>
<dbReference type="PRINTS" id="PR01046">
    <property type="entry name" value="TRNASYNTHPRO"/>
</dbReference>
<dbReference type="Gene3D" id="3.40.50.800">
    <property type="entry name" value="Anticodon-binding domain"/>
    <property type="match status" value="1"/>
</dbReference>
<comment type="catalytic activity">
    <reaction evidence="6 7">
        <text>tRNA(Pro) + L-proline + ATP = L-prolyl-tRNA(Pro) + AMP + diphosphate</text>
        <dbReference type="Rhea" id="RHEA:14305"/>
        <dbReference type="Rhea" id="RHEA-COMP:9700"/>
        <dbReference type="Rhea" id="RHEA-COMP:9702"/>
        <dbReference type="ChEBI" id="CHEBI:30616"/>
        <dbReference type="ChEBI" id="CHEBI:33019"/>
        <dbReference type="ChEBI" id="CHEBI:60039"/>
        <dbReference type="ChEBI" id="CHEBI:78442"/>
        <dbReference type="ChEBI" id="CHEBI:78532"/>
        <dbReference type="ChEBI" id="CHEBI:456215"/>
        <dbReference type="EC" id="6.1.1.15"/>
    </reaction>
</comment>
<keyword evidence="2 7" id="KW-0547">Nucleotide-binding</keyword>
<dbReference type="HAMAP" id="MF_01571">
    <property type="entry name" value="Pro_tRNA_synth_type3"/>
    <property type="match status" value="1"/>
</dbReference>
<dbReference type="InterPro" id="IPR002316">
    <property type="entry name" value="Pro-tRNA-ligase_IIa"/>
</dbReference>
<dbReference type="AlphaFoldDB" id="A0A0G0YW01"/>
<evidence type="ECO:0000313" key="10">
    <source>
        <dbReference type="Proteomes" id="UP000034753"/>
    </source>
</evidence>
<keyword evidence="5 7" id="KW-0030">Aminoacyl-tRNA synthetase</keyword>
<keyword evidence="1 7" id="KW-0436">Ligase</keyword>